<evidence type="ECO:0000256" key="7">
    <source>
        <dbReference type="ARBA" id="ARBA00066661"/>
    </source>
</evidence>
<evidence type="ECO:0000256" key="3">
    <source>
        <dbReference type="ARBA" id="ARBA00051801"/>
    </source>
</evidence>
<dbReference type="Gene3D" id="3.40.50.720">
    <property type="entry name" value="NAD(P)-binding Rossmann-like Domain"/>
    <property type="match status" value="2"/>
</dbReference>
<reference evidence="13 14" key="1">
    <citation type="submission" date="2017-04" db="EMBL/GenBank/DDBJ databases">
        <authorList>
            <person name="Afonso C.L."/>
            <person name="Miller P.J."/>
            <person name="Scott M.A."/>
            <person name="Spackman E."/>
            <person name="Goraichik I."/>
            <person name="Dimitrov K.M."/>
            <person name="Suarez D.L."/>
            <person name="Swayne D.E."/>
        </authorList>
    </citation>
    <scope>NUCLEOTIDE SEQUENCE [LARGE SCALE GENOMIC DNA]</scope>
    <source>
        <strain evidence="13 14">CGMCC 1.12708</strain>
    </source>
</reference>
<dbReference type="Proteomes" id="UP000192393">
    <property type="component" value="Unassembled WGS sequence"/>
</dbReference>
<dbReference type="EC" id="1.1.1.81" evidence="8"/>
<dbReference type="STRING" id="1434700.SAMN06296427_102343"/>
<comment type="catalytic activity">
    <reaction evidence="4">
        <text>(R)-glycerate + NADP(+) = 3-hydroxypyruvate + NADPH + H(+)</text>
        <dbReference type="Rhea" id="RHEA:18657"/>
        <dbReference type="ChEBI" id="CHEBI:15378"/>
        <dbReference type="ChEBI" id="CHEBI:16659"/>
        <dbReference type="ChEBI" id="CHEBI:17180"/>
        <dbReference type="ChEBI" id="CHEBI:57783"/>
        <dbReference type="ChEBI" id="CHEBI:58349"/>
        <dbReference type="EC" id="1.1.1.81"/>
    </reaction>
</comment>
<dbReference type="OrthoDB" id="9777288at2"/>
<evidence type="ECO:0000256" key="8">
    <source>
        <dbReference type="ARBA" id="ARBA00066674"/>
    </source>
</evidence>
<dbReference type="AlphaFoldDB" id="A0A1W1ZB01"/>
<comment type="similarity">
    <text evidence="6">Belongs to the D-isomer specific 2-hydroxyacid dehydrogenase family. GhrB subfamily.</text>
</comment>
<comment type="catalytic activity">
    <reaction evidence="3">
        <text>(R)-glycerate + NAD(+) = 3-hydroxypyruvate + NADH + H(+)</text>
        <dbReference type="Rhea" id="RHEA:17905"/>
        <dbReference type="ChEBI" id="CHEBI:15378"/>
        <dbReference type="ChEBI" id="CHEBI:16659"/>
        <dbReference type="ChEBI" id="CHEBI:17180"/>
        <dbReference type="ChEBI" id="CHEBI:57540"/>
        <dbReference type="ChEBI" id="CHEBI:57945"/>
        <dbReference type="EC" id="1.1.1.81"/>
    </reaction>
</comment>
<dbReference type="SUPFAM" id="SSF51735">
    <property type="entry name" value="NAD(P)-binding Rossmann-fold domains"/>
    <property type="match status" value="1"/>
</dbReference>
<keyword evidence="1 10" id="KW-0560">Oxidoreductase</keyword>
<dbReference type="PANTHER" id="PTHR10996:SF178">
    <property type="entry name" value="2-HYDROXYACID DEHYDROGENASE YGL185C-RELATED"/>
    <property type="match status" value="1"/>
</dbReference>
<evidence type="ECO:0000259" key="11">
    <source>
        <dbReference type="Pfam" id="PF00389"/>
    </source>
</evidence>
<organism evidence="13 14">
    <name type="scientific">Moheibacter sediminis</name>
    <dbReference type="NCBI Taxonomy" id="1434700"/>
    <lineage>
        <taxon>Bacteria</taxon>
        <taxon>Pseudomonadati</taxon>
        <taxon>Bacteroidota</taxon>
        <taxon>Flavobacteriia</taxon>
        <taxon>Flavobacteriales</taxon>
        <taxon>Weeksellaceae</taxon>
        <taxon>Moheibacter</taxon>
    </lineage>
</organism>
<evidence type="ECO:0000256" key="1">
    <source>
        <dbReference type="ARBA" id="ARBA00023002"/>
    </source>
</evidence>
<name>A0A1W1ZB01_9FLAO</name>
<dbReference type="GO" id="GO:0051287">
    <property type="term" value="F:NAD binding"/>
    <property type="evidence" value="ECO:0007669"/>
    <property type="project" value="InterPro"/>
</dbReference>
<evidence type="ECO:0000256" key="6">
    <source>
        <dbReference type="ARBA" id="ARBA00061278"/>
    </source>
</evidence>
<dbReference type="InterPro" id="IPR006139">
    <property type="entry name" value="D-isomer_2_OHA_DH_cat_dom"/>
</dbReference>
<proteinExistence type="inferred from homology"/>
<evidence type="ECO:0000256" key="4">
    <source>
        <dbReference type="ARBA" id="ARBA00052239"/>
    </source>
</evidence>
<dbReference type="PROSITE" id="PS00065">
    <property type="entry name" value="D_2_HYDROXYACID_DH_1"/>
    <property type="match status" value="1"/>
</dbReference>
<dbReference type="InterPro" id="IPR050223">
    <property type="entry name" value="D-isomer_2-hydroxyacid_DH"/>
</dbReference>
<feature type="domain" description="D-isomer specific 2-hydroxyacid dehydrogenase catalytic" evidence="11">
    <location>
        <begin position="4"/>
        <end position="318"/>
    </location>
</feature>
<evidence type="ECO:0000256" key="2">
    <source>
        <dbReference type="ARBA" id="ARBA00023027"/>
    </source>
</evidence>
<evidence type="ECO:0000313" key="14">
    <source>
        <dbReference type="Proteomes" id="UP000192393"/>
    </source>
</evidence>
<dbReference type="EMBL" id="FWXS01000002">
    <property type="protein sequence ID" value="SMC45589.1"/>
    <property type="molecule type" value="Genomic_DNA"/>
</dbReference>
<keyword evidence="2" id="KW-0520">NAD</keyword>
<comment type="catalytic activity">
    <reaction evidence="5">
        <text>glycolate + NADP(+) = glyoxylate + NADPH + H(+)</text>
        <dbReference type="Rhea" id="RHEA:10992"/>
        <dbReference type="ChEBI" id="CHEBI:15378"/>
        <dbReference type="ChEBI" id="CHEBI:29805"/>
        <dbReference type="ChEBI" id="CHEBI:36655"/>
        <dbReference type="ChEBI" id="CHEBI:57783"/>
        <dbReference type="ChEBI" id="CHEBI:58349"/>
        <dbReference type="EC" id="1.1.1.79"/>
    </reaction>
</comment>
<sequence>MKVFATRKVPKITRELLEQNQIELDEWHENHSITKHELMELIPGYDGIFVMSTQFDREIIEFSSKNIKALSLLSVGFENVDVKAATEFGIPVSNTPDVLSESTADIAFLLMQNVARKAFFNYKRVLDGNWKREFNDHLGFDLSGKTLGVFGLGRIGFVTAKRSKAAFDMNIIYHNRSRNEEVENELNAKYVSFDELLAQSDVISIHSALTPETEMIFNKDAFQKMKNSAVIINTSRGKVIDEKALYEALKSGKIWGAGLDVTDPEPMSADNPLLALENVAVLPHIGSATKETRTAMGKLAVENMILALNGKRMKTPVNPEVYED</sequence>
<evidence type="ECO:0000259" key="12">
    <source>
        <dbReference type="Pfam" id="PF02826"/>
    </source>
</evidence>
<evidence type="ECO:0000256" key="5">
    <source>
        <dbReference type="ARBA" id="ARBA00052769"/>
    </source>
</evidence>
<evidence type="ECO:0000256" key="10">
    <source>
        <dbReference type="RuleBase" id="RU003719"/>
    </source>
</evidence>
<keyword evidence="14" id="KW-1185">Reference proteome</keyword>
<dbReference type="InterPro" id="IPR029752">
    <property type="entry name" value="D-isomer_DH_CS1"/>
</dbReference>
<dbReference type="InterPro" id="IPR006140">
    <property type="entry name" value="D-isomer_DH_NAD-bd"/>
</dbReference>
<evidence type="ECO:0000256" key="9">
    <source>
        <dbReference type="ARBA" id="ARBA00073362"/>
    </source>
</evidence>
<dbReference type="EC" id="1.1.1.79" evidence="7"/>
<dbReference type="GO" id="GO:0005829">
    <property type="term" value="C:cytosol"/>
    <property type="evidence" value="ECO:0007669"/>
    <property type="project" value="TreeGrafter"/>
</dbReference>
<accession>A0A1W1ZB01</accession>
<dbReference type="RefSeq" id="WP_084016493.1">
    <property type="nucleotide sequence ID" value="NZ_FWXS01000002.1"/>
</dbReference>
<dbReference type="InterPro" id="IPR029753">
    <property type="entry name" value="D-isomer_DH_CS"/>
</dbReference>
<dbReference type="SUPFAM" id="SSF52283">
    <property type="entry name" value="Formate/glycerate dehydrogenase catalytic domain-like"/>
    <property type="match status" value="1"/>
</dbReference>
<dbReference type="Pfam" id="PF02826">
    <property type="entry name" value="2-Hacid_dh_C"/>
    <property type="match status" value="1"/>
</dbReference>
<dbReference type="GO" id="GO:0030267">
    <property type="term" value="F:glyoxylate reductase (NADPH) activity"/>
    <property type="evidence" value="ECO:0007669"/>
    <property type="project" value="UniProtKB-EC"/>
</dbReference>
<dbReference type="GO" id="GO:0016618">
    <property type="term" value="F:hydroxypyruvate reductase [NAD(P)H] activity"/>
    <property type="evidence" value="ECO:0007669"/>
    <property type="project" value="UniProtKB-EC"/>
</dbReference>
<dbReference type="PROSITE" id="PS00671">
    <property type="entry name" value="D_2_HYDROXYACID_DH_3"/>
    <property type="match status" value="1"/>
</dbReference>
<protein>
    <recommendedName>
        <fullName evidence="9">Glyoxylate/hydroxypyruvate reductase B</fullName>
        <ecNumber evidence="7">1.1.1.79</ecNumber>
        <ecNumber evidence="8">1.1.1.81</ecNumber>
    </recommendedName>
</protein>
<dbReference type="FunFam" id="3.40.50.720:FF:000026">
    <property type="entry name" value="Glyoxylate/hydroxypyruvate reductase B"/>
    <property type="match status" value="1"/>
</dbReference>
<dbReference type="PANTHER" id="PTHR10996">
    <property type="entry name" value="2-HYDROXYACID DEHYDROGENASE-RELATED"/>
    <property type="match status" value="1"/>
</dbReference>
<feature type="domain" description="D-isomer specific 2-hydroxyacid dehydrogenase NAD-binding" evidence="12">
    <location>
        <begin position="110"/>
        <end position="286"/>
    </location>
</feature>
<evidence type="ECO:0000313" key="13">
    <source>
        <dbReference type="EMBL" id="SMC45589.1"/>
    </source>
</evidence>
<dbReference type="CDD" id="cd05301">
    <property type="entry name" value="GDH"/>
    <property type="match status" value="1"/>
</dbReference>
<dbReference type="Pfam" id="PF00389">
    <property type="entry name" value="2-Hacid_dh"/>
    <property type="match status" value="1"/>
</dbReference>
<dbReference type="InterPro" id="IPR036291">
    <property type="entry name" value="NAD(P)-bd_dom_sf"/>
</dbReference>
<gene>
    <name evidence="13" type="ORF">SAMN06296427_102343</name>
</gene>